<name>A0ABW3TRT7_9MICO</name>
<dbReference type="InterPro" id="IPR038765">
    <property type="entry name" value="Papain-like_cys_pep_sf"/>
</dbReference>
<comment type="caution">
    <text evidence="4">The sequence shown here is derived from an EMBL/GenBank/DDBJ whole genome shotgun (WGS) entry which is preliminary data.</text>
</comment>
<proteinExistence type="predicted"/>
<feature type="active site" evidence="1">
    <location>
        <position position="196"/>
    </location>
</feature>
<dbReference type="SUPFAM" id="SSF140453">
    <property type="entry name" value="EsxAB dimer-like"/>
    <property type="match status" value="1"/>
</dbReference>
<evidence type="ECO:0000259" key="3">
    <source>
        <dbReference type="PROSITE" id="PS50203"/>
    </source>
</evidence>
<evidence type="ECO:0000256" key="1">
    <source>
        <dbReference type="PROSITE-ProRule" id="PRU00239"/>
    </source>
</evidence>
<dbReference type="Pfam" id="PF00648">
    <property type="entry name" value="Peptidase_C2"/>
    <property type="match status" value="1"/>
</dbReference>
<feature type="active site" evidence="1">
    <location>
        <position position="361"/>
    </location>
</feature>
<keyword evidence="1 4" id="KW-0645">Protease</keyword>
<keyword evidence="1" id="KW-0378">Hydrolase</keyword>
<dbReference type="PROSITE" id="PS50203">
    <property type="entry name" value="CALPAIN_CAT"/>
    <property type="match status" value="1"/>
</dbReference>
<evidence type="ECO:0000313" key="4">
    <source>
        <dbReference type="EMBL" id="MFD1203450.1"/>
    </source>
</evidence>
<evidence type="ECO:0000313" key="5">
    <source>
        <dbReference type="Proteomes" id="UP001597181"/>
    </source>
</evidence>
<keyword evidence="1" id="KW-0788">Thiol protease</keyword>
<dbReference type="Proteomes" id="UP001597181">
    <property type="component" value="Unassembled WGS sequence"/>
</dbReference>
<accession>A0ABW3TRT7</accession>
<gene>
    <name evidence="4" type="ORF">ACFQ3U_16280</name>
</gene>
<dbReference type="GO" id="GO:0008233">
    <property type="term" value="F:peptidase activity"/>
    <property type="evidence" value="ECO:0007669"/>
    <property type="project" value="UniProtKB-KW"/>
</dbReference>
<protein>
    <submittedName>
        <fullName evidence="4">C2 family cysteine protease</fullName>
    </submittedName>
</protein>
<sequence>MSGFGDPAAVSSASDSLRKAAAAAEHARSLANRAQPDVWRGRAADAYLSASRKTLPGAARLSDALESASGTLGRYAAVQRELQANYERAQADLDRSVAALKRNPLDVSAGISAAGAQLAGLGALGKLQHAAASAAGELRALSDDDGNDGAHPWWDPFGWFTEDRDPDDPDQRVSDNVLDDDSFTSDDVAQGQIGDCFALSSIVSLLNTDAGDDFIRDNVRWDPDKQGYWVTLYENGKGEEVFVDHVYGKGARQKDWEWFIFSGDKPSIAALYESALQSKYGYSYLEGGQSWEAMEKITGREVTQQANDDYSGFSQRQVDSLRDVLNAGGQVTVSSPRSGEHPLTVEAPDGSTRQVELVTQHSYVATKIEADGSMWVRNPWGPGNSADGGGEFKVSAEDVARVFWRSASTNITD</sequence>
<feature type="domain" description="Calpain catalytic" evidence="3">
    <location>
        <begin position="153"/>
        <end position="413"/>
    </location>
</feature>
<reference evidence="5" key="1">
    <citation type="journal article" date="2019" name="Int. J. Syst. Evol. Microbiol.">
        <title>The Global Catalogue of Microorganisms (GCM) 10K type strain sequencing project: providing services to taxonomists for standard genome sequencing and annotation.</title>
        <authorList>
            <consortium name="The Broad Institute Genomics Platform"/>
            <consortium name="The Broad Institute Genome Sequencing Center for Infectious Disease"/>
            <person name="Wu L."/>
            <person name="Ma J."/>
        </authorList>
    </citation>
    <scope>NUCLEOTIDE SEQUENCE [LARGE SCALE GENOMIC DNA]</scope>
    <source>
        <strain evidence="5">CCUG 50213</strain>
    </source>
</reference>
<evidence type="ECO:0000256" key="2">
    <source>
        <dbReference type="SAM" id="MobiDB-lite"/>
    </source>
</evidence>
<dbReference type="InterPro" id="IPR001300">
    <property type="entry name" value="Peptidase_C2_calpain_cat"/>
</dbReference>
<keyword evidence="5" id="KW-1185">Reference proteome</keyword>
<feature type="active site" evidence="1">
    <location>
        <position position="378"/>
    </location>
</feature>
<dbReference type="RefSeq" id="WP_343962267.1">
    <property type="nucleotide sequence ID" value="NZ_BAAAKZ010000016.1"/>
</dbReference>
<organism evidence="4 5">
    <name type="scientific">Leucobacter albus</name>
    <dbReference type="NCBI Taxonomy" id="272210"/>
    <lineage>
        <taxon>Bacteria</taxon>
        <taxon>Bacillati</taxon>
        <taxon>Actinomycetota</taxon>
        <taxon>Actinomycetes</taxon>
        <taxon>Micrococcales</taxon>
        <taxon>Microbacteriaceae</taxon>
        <taxon>Leucobacter</taxon>
    </lineage>
</organism>
<feature type="region of interest" description="Disordered" evidence="2">
    <location>
        <begin position="153"/>
        <end position="183"/>
    </location>
</feature>
<dbReference type="SUPFAM" id="SSF54001">
    <property type="entry name" value="Cysteine proteinases"/>
    <property type="match status" value="1"/>
</dbReference>
<dbReference type="EMBL" id="JBHTLY010000014">
    <property type="protein sequence ID" value="MFD1203450.1"/>
    <property type="molecule type" value="Genomic_DNA"/>
</dbReference>
<dbReference type="GO" id="GO:0006508">
    <property type="term" value="P:proteolysis"/>
    <property type="evidence" value="ECO:0007669"/>
    <property type="project" value="UniProtKB-KW"/>
</dbReference>
<dbReference type="InterPro" id="IPR036689">
    <property type="entry name" value="ESAT-6-like_sf"/>
</dbReference>